<dbReference type="Proteomes" id="UP000799302">
    <property type="component" value="Unassembled WGS sequence"/>
</dbReference>
<reference evidence="2" key="1">
    <citation type="journal article" date="2020" name="Stud. Mycol.">
        <title>101 Dothideomycetes genomes: a test case for predicting lifestyles and emergence of pathogens.</title>
        <authorList>
            <person name="Haridas S."/>
            <person name="Albert R."/>
            <person name="Binder M."/>
            <person name="Bloem J."/>
            <person name="Labutti K."/>
            <person name="Salamov A."/>
            <person name="Andreopoulos B."/>
            <person name="Baker S."/>
            <person name="Barry K."/>
            <person name="Bills G."/>
            <person name="Bluhm B."/>
            <person name="Cannon C."/>
            <person name="Castanera R."/>
            <person name="Culley D."/>
            <person name="Daum C."/>
            <person name="Ezra D."/>
            <person name="Gonzalez J."/>
            <person name="Henrissat B."/>
            <person name="Kuo A."/>
            <person name="Liang C."/>
            <person name="Lipzen A."/>
            <person name="Lutzoni F."/>
            <person name="Magnuson J."/>
            <person name="Mondo S."/>
            <person name="Nolan M."/>
            <person name="Ohm R."/>
            <person name="Pangilinan J."/>
            <person name="Park H.-J."/>
            <person name="Ramirez L."/>
            <person name="Alfaro M."/>
            <person name="Sun H."/>
            <person name="Tritt A."/>
            <person name="Yoshinaga Y."/>
            <person name="Zwiers L.-H."/>
            <person name="Turgeon B."/>
            <person name="Goodwin S."/>
            <person name="Spatafora J."/>
            <person name="Crous P."/>
            <person name="Grigoriev I."/>
        </authorList>
    </citation>
    <scope>NUCLEOTIDE SEQUENCE</scope>
    <source>
        <strain evidence="2">CBS 115976</strain>
    </source>
</reference>
<dbReference type="AlphaFoldDB" id="A0A6A6UDX2"/>
<evidence type="ECO:0000313" key="3">
    <source>
        <dbReference type="Proteomes" id="UP000799302"/>
    </source>
</evidence>
<organism evidence="2 3">
    <name type="scientific">Microthyrium microscopicum</name>
    <dbReference type="NCBI Taxonomy" id="703497"/>
    <lineage>
        <taxon>Eukaryota</taxon>
        <taxon>Fungi</taxon>
        <taxon>Dikarya</taxon>
        <taxon>Ascomycota</taxon>
        <taxon>Pezizomycotina</taxon>
        <taxon>Dothideomycetes</taxon>
        <taxon>Dothideomycetes incertae sedis</taxon>
        <taxon>Microthyriales</taxon>
        <taxon>Microthyriaceae</taxon>
        <taxon>Microthyrium</taxon>
    </lineage>
</organism>
<sequence length="86" mass="10291">MSSSRSEEKSPPRQDKPWPRNCPLCQDRYCHLLCPYLRAANKKKEEEEKLANEKNKEQEEKREDEKKQAEKKVKEEETQQADVEDN</sequence>
<keyword evidence="3" id="KW-1185">Reference proteome</keyword>
<gene>
    <name evidence="2" type="ORF">BT63DRAFT_425285</name>
</gene>
<accession>A0A6A6UDX2</accession>
<feature type="compositionally biased region" description="Basic and acidic residues" evidence="1">
    <location>
        <begin position="1"/>
        <end position="18"/>
    </location>
</feature>
<dbReference type="EMBL" id="MU004235">
    <property type="protein sequence ID" value="KAF2669603.1"/>
    <property type="molecule type" value="Genomic_DNA"/>
</dbReference>
<evidence type="ECO:0000313" key="2">
    <source>
        <dbReference type="EMBL" id="KAF2669603.1"/>
    </source>
</evidence>
<name>A0A6A6UDX2_9PEZI</name>
<proteinExistence type="predicted"/>
<feature type="region of interest" description="Disordered" evidence="1">
    <location>
        <begin position="42"/>
        <end position="86"/>
    </location>
</feature>
<evidence type="ECO:0000256" key="1">
    <source>
        <dbReference type="SAM" id="MobiDB-lite"/>
    </source>
</evidence>
<feature type="compositionally biased region" description="Basic and acidic residues" evidence="1">
    <location>
        <begin position="42"/>
        <end position="77"/>
    </location>
</feature>
<feature type="region of interest" description="Disordered" evidence="1">
    <location>
        <begin position="1"/>
        <end position="22"/>
    </location>
</feature>
<protein>
    <submittedName>
        <fullName evidence="2">Uncharacterized protein</fullName>
    </submittedName>
</protein>